<evidence type="ECO:0000313" key="8">
    <source>
        <dbReference type="Proteomes" id="UP000654279"/>
    </source>
</evidence>
<gene>
    <name evidence="7" type="primary">glf</name>
    <name evidence="7" type="ORF">H8699_01555</name>
</gene>
<comment type="cofactor">
    <cofactor evidence="1">
        <name>FAD</name>
        <dbReference type="ChEBI" id="CHEBI:57692"/>
    </cofactor>
</comment>
<evidence type="ECO:0000256" key="5">
    <source>
        <dbReference type="ARBA" id="ARBA00023235"/>
    </source>
</evidence>
<dbReference type="GO" id="GO:0050660">
    <property type="term" value="F:flavin adenine dinucleotide binding"/>
    <property type="evidence" value="ECO:0007669"/>
    <property type="project" value="TreeGrafter"/>
</dbReference>
<dbReference type="SUPFAM" id="SSF54373">
    <property type="entry name" value="FAD-linked reductases, C-terminal domain"/>
    <property type="match status" value="1"/>
</dbReference>
<dbReference type="GO" id="GO:0005829">
    <property type="term" value="C:cytosol"/>
    <property type="evidence" value="ECO:0007669"/>
    <property type="project" value="TreeGrafter"/>
</dbReference>
<name>A0A926HM10_9FIRM</name>
<evidence type="ECO:0000313" key="7">
    <source>
        <dbReference type="EMBL" id="MBC8528125.1"/>
    </source>
</evidence>
<dbReference type="PANTHER" id="PTHR21197">
    <property type="entry name" value="UDP-GALACTOPYRANOSE MUTASE"/>
    <property type="match status" value="1"/>
</dbReference>
<dbReference type="EC" id="5.4.99.9" evidence="7"/>
<dbReference type="GO" id="GO:0008767">
    <property type="term" value="F:UDP-galactopyranose mutase activity"/>
    <property type="evidence" value="ECO:0007669"/>
    <property type="project" value="UniProtKB-EC"/>
</dbReference>
<dbReference type="SUPFAM" id="SSF51971">
    <property type="entry name" value="Nucleotide-binding domain"/>
    <property type="match status" value="1"/>
</dbReference>
<keyword evidence="3" id="KW-0285">Flavoprotein</keyword>
<dbReference type="Pfam" id="PF03275">
    <property type="entry name" value="GLF"/>
    <property type="match status" value="1"/>
</dbReference>
<dbReference type="Pfam" id="PF13450">
    <property type="entry name" value="NAD_binding_8"/>
    <property type="match status" value="1"/>
</dbReference>
<keyword evidence="5 7" id="KW-0413">Isomerase</keyword>
<evidence type="ECO:0000259" key="6">
    <source>
        <dbReference type="Pfam" id="PF03275"/>
    </source>
</evidence>
<protein>
    <submittedName>
        <fullName evidence="7">UDP-galactopyranose mutase</fullName>
        <ecNumber evidence="7">5.4.99.9</ecNumber>
    </submittedName>
</protein>
<reference evidence="7" key="1">
    <citation type="submission" date="2020-08" db="EMBL/GenBank/DDBJ databases">
        <title>Genome public.</title>
        <authorList>
            <person name="Liu C."/>
            <person name="Sun Q."/>
        </authorList>
    </citation>
    <scope>NUCLEOTIDE SEQUENCE</scope>
    <source>
        <strain evidence="7">NSJ-44</strain>
    </source>
</reference>
<feature type="domain" description="UDP-galactopyranose mutase C-terminal" evidence="6">
    <location>
        <begin position="155"/>
        <end position="364"/>
    </location>
</feature>
<evidence type="ECO:0000256" key="1">
    <source>
        <dbReference type="ARBA" id="ARBA00001974"/>
    </source>
</evidence>
<sequence length="387" mass="43869">MVDAIVVGAGLCGAVTARFIAEELDKKVLVLERREHIAGNIYDYVDDSGILVQRYGPHIFHTRKKEVFDYLQRFAEWKPFHLRCMVQMDGRYTPSPFNFKTIDDFFPGEEGERIKQHLAMEYPGRDRATIVEMLESQDPVVKAYADFLFAKDYSLYTAKQWGIDPSQIDISVLKRVPVLFSYEDGYFSDPYQAMPEGGFTGVVARMLDHPNITVQLHTDAAEKLTFTADGCELLYEGAAPGLVVYTGPLDELYGQRFGALPYRSLRFEWQTHAVDSYQAAPVVAYPQAPGYTRITEYKKLPEQDVQGASTIAVEYPLTYTKDNGAEPYYPIPTEESAKSYAAYRAKADSVKNMVLCGRLAEYRYYNMDDALARALEVCKQIRAHFGA</sequence>
<keyword evidence="8" id="KW-1185">Reference proteome</keyword>
<dbReference type="Proteomes" id="UP000654279">
    <property type="component" value="Unassembled WGS sequence"/>
</dbReference>
<comment type="similarity">
    <text evidence="2">Belongs to the UDP-galactopyranose/dTDP-fucopyranose mutase family.</text>
</comment>
<dbReference type="Gene3D" id="3.40.50.720">
    <property type="entry name" value="NAD(P)-binding Rossmann-like Domain"/>
    <property type="match status" value="3"/>
</dbReference>
<organism evidence="7 8">
    <name type="scientific">Luoshenia tenuis</name>
    <dbReference type="NCBI Taxonomy" id="2763654"/>
    <lineage>
        <taxon>Bacteria</taxon>
        <taxon>Bacillati</taxon>
        <taxon>Bacillota</taxon>
        <taxon>Clostridia</taxon>
        <taxon>Christensenellales</taxon>
        <taxon>Christensenellaceae</taxon>
        <taxon>Luoshenia</taxon>
    </lineage>
</organism>
<evidence type="ECO:0000256" key="3">
    <source>
        <dbReference type="ARBA" id="ARBA00022630"/>
    </source>
</evidence>
<accession>A0A926HM10</accession>
<proteinExistence type="inferred from homology"/>
<dbReference type="RefSeq" id="WP_249284170.1">
    <property type="nucleotide sequence ID" value="NZ_JACRSO010000001.1"/>
</dbReference>
<keyword evidence="4" id="KW-0274">FAD</keyword>
<evidence type="ECO:0000256" key="4">
    <source>
        <dbReference type="ARBA" id="ARBA00022827"/>
    </source>
</evidence>
<dbReference type="InterPro" id="IPR015899">
    <property type="entry name" value="UDP-GalPyranose_mutase_C"/>
</dbReference>
<dbReference type="PANTHER" id="PTHR21197:SF0">
    <property type="entry name" value="UDP-GALACTOPYRANOSE MUTASE"/>
    <property type="match status" value="1"/>
</dbReference>
<dbReference type="NCBIfam" id="TIGR00031">
    <property type="entry name" value="UDP-GALP_mutase"/>
    <property type="match status" value="1"/>
</dbReference>
<comment type="caution">
    <text evidence="7">The sequence shown here is derived from an EMBL/GenBank/DDBJ whole genome shotgun (WGS) entry which is preliminary data.</text>
</comment>
<dbReference type="EMBL" id="JACRSO010000001">
    <property type="protein sequence ID" value="MBC8528125.1"/>
    <property type="molecule type" value="Genomic_DNA"/>
</dbReference>
<evidence type="ECO:0000256" key="2">
    <source>
        <dbReference type="ARBA" id="ARBA00009321"/>
    </source>
</evidence>
<dbReference type="InterPro" id="IPR004379">
    <property type="entry name" value="UDP-GALP_mutase"/>
</dbReference>
<dbReference type="AlphaFoldDB" id="A0A926HM10"/>